<name>A0A8J7SL51_9PROT</name>
<accession>A0A8J7SL51</accession>
<keyword evidence="4" id="KW-0949">S-adenosyl-L-methionine</keyword>
<evidence type="ECO:0000313" key="8">
    <source>
        <dbReference type="EMBL" id="MBP5858878.1"/>
    </source>
</evidence>
<keyword evidence="3" id="KW-0808">Transferase</keyword>
<gene>
    <name evidence="8" type="ORF">KAJ83_17800</name>
</gene>
<dbReference type="GO" id="GO:0046653">
    <property type="term" value="P:tetrahydrofolate metabolic process"/>
    <property type="evidence" value="ECO:0007669"/>
    <property type="project" value="TreeGrafter"/>
</dbReference>
<organism evidence="8 9">
    <name type="scientific">Marivibrio halodurans</name>
    <dbReference type="NCBI Taxonomy" id="2039722"/>
    <lineage>
        <taxon>Bacteria</taxon>
        <taxon>Pseudomonadati</taxon>
        <taxon>Pseudomonadota</taxon>
        <taxon>Alphaproteobacteria</taxon>
        <taxon>Rhodospirillales</taxon>
        <taxon>Rhodospirillaceae</taxon>
        <taxon>Marivibrio</taxon>
    </lineage>
</organism>
<dbReference type="EMBL" id="JAGMWN010000012">
    <property type="protein sequence ID" value="MBP5858878.1"/>
    <property type="molecule type" value="Genomic_DNA"/>
</dbReference>
<dbReference type="PANTHER" id="PTHR45833">
    <property type="entry name" value="METHIONINE SYNTHASE"/>
    <property type="match status" value="1"/>
</dbReference>
<dbReference type="RefSeq" id="WP_210683469.1">
    <property type="nucleotide sequence ID" value="NZ_JAGMWN010000012.1"/>
</dbReference>
<dbReference type="GO" id="GO:0046872">
    <property type="term" value="F:metal ion binding"/>
    <property type="evidence" value="ECO:0007669"/>
    <property type="project" value="UniProtKB-KW"/>
</dbReference>
<dbReference type="Pfam" id="PF02574">
    <property type="entry name" value="S-methyl_trans"/>
    <property type="match status" value="1"/>
</dbReference>
<evidence type="ECO:0000256" key="3">
    <source>
        <dbReference type="ARBA" id="ARBA00022679"/>
    </source>
</evidence>
<dbReference type="InterPro" id="IPR036589">
    <property type="entry name" value="HCY_dom_sf"/>
</dbReference>
<dbReference type="PANTHER" id="PTHR45833:SF1">
    <property type="entry name" value="METHIONINE SYNTHASE"/>
    <property type="match status" value="1"/>
</dbReference>
<dbReference type="InterPro" id="IPR003726">
    <property type="entry name" value="HCY_dom"/>
</dbReference>
<reference evidence="8" key="1">
    <citation type="submission" date="2021-04" db="EMBL/GenBank/DDBJ databases">
        <authorList>
            <person name="Zhang D.-C."/>
        </authorList>
    </citation>
    <scope>NUCLEOTIDE SEQUENCE</scope>
    <source>
        <strain evidence="8">CGMCC 1.15697</strain>
    </source>
</reference>
<keyword evidence="6" id="KW-0170">Cobalt</keyword>
<keyword evidence="9" id="KW-1185">Reference proteome</keyword>
<keyword evidence="5" id="KW-0479">Metal-binding</keyword>
<dbReference type="GO" id="GO:0032259">
    <property type="term" value="P:methylation"/>
    <property type="evidence" value="ECO:0007669"/>
    <property type="project" value="UniProtKB-KW"/>
</dbReference>
<feature type="domain" description="Hcy-binding" evidence="7">
    <location>
        <begin position="14"/>
        <end position="169"/>
    </location>
</feature>
<dbReference type="Gene3D" id="3.20.20.330">
    <property type="entry name" value="Homocysteine-binding-like domain"/>
    <property type="match status" value="1"/>
</dbReference>
<dbReference type="Proteomes" id="UP000672602">
    <property type="component" value="Unassembled WGS sequence"/>
</dbReference>
<evidence type="ECO:0000256" key="2">
    <source>
        <dbReference type="ARBA" id="ARBA00022603"/>
    </source>
</evidence>
<sequence>MRTIRDTLTHRVTLTDGSVARSLRGAAIDPARDFFGQTDLYEALNLTRIDLVRASHKAFLEAGADVIRTNTLRANPLTLAAHGMAEETFILNYNGAQAAAEAVDSVPGRGRRRFVLGVVRDDGWDVGPAEVEAAVDTQVQGLIAGGADGILLDVMPGLGRIQAMLSGARRARAALGCETAIFLQKTETGPGFGPRTLDSCDGVVRYRQGDAARTAWLDAAIADGRVNLIGGGATPEQTARIDQALRQRAEDNLRPVLGWLRDQTSVDDFEPASSWTTFPEAEMPAPVAVKV</sequence>
<keyword evidence="2" id="KW-0489">Methyltransferase</keyword>
<dbReference type="InterPro" id="IPR050554">
    <property type="entry name" value="Met_Synthase/Corrinoid"/>
</dbReference>
<dbReference type="GO" id="GO:0005829">
    <property type="term" value="C:cytosol"/>
    <property type="evidence" value="ECO:0007669"/>
    <property type="project" value="TreeGrafter"/>
</dbReference>
<dbReference type="GO" id="GO:0050667">
    <property type="term" value="P:homocysteine metabolic process"/>
    <property type="evidence" value="ECO:0007669"/>
    <property type="project" value="TreeGrafter"/>
</dbReference>
<dbReference type="SUPFAM" id="SSF82282">
    <property type="entry name" value="Homocysteine S-methyltransferase"/>
    <property type="match status" value="1"/>
</dbReference>
<dbReference type="AlphaFoldDB" id="A0A8J7SL51"/>
<protein>
    <submittedName>
        <fullName evidence="8">Homocysteine S-methyltransferase family protein</fullName>
    </submittedName>
</protein>
<evidence type="ECO:0000259" key="7">
    <source>
        <dbReference type="Pfam" id="PF02574"/>
    </source>
</evidence>
<evidence type="ECO:0000256" key="4">
    <source>
        <dbReference type="ARBA" id="ARBA00022691"/>
    </source>
</evidence>
<proteinExistence type="inferred from homology"/>
<evidence type="ECO:0000313" key="9">
    <source>
        <dbReference type="Proteomes" id="UP000672602"/>
    </source>
</evidence>
<comment type="caution">
    <text evidence="8">The sequence shown here is derived from an EMBL/GenBank/DDBJ whole genome shotgun (WGS) entry which is preliminary data.</text>
</comment>
<dbReference type="GO" id="GO:0008705">
    <property type="term" value="F:methionine synthase activity"/>
    <property type="evidence" value="ECO:0007669"/>
    <property type="project" value="TreeGrafter"/>
</dbReference>
<evidence type="ECO:0000256" key="1">
    <source>
        <dbReference type="ARBA" id="ARBA00010398"/>
    </source>
</evidence>
<evidence type="ECO:0000256" key="5">
    <source>
        <dbReference type="ARBA" id="ARBA00022723"/>
    </source>
</evidence>
<evidence type="ECO:0000256" key="6">
    <source>
        <dbReference type="ARBA" id="ARBA00023285"/>
    </source>
</evidence>
<comment type="similarity">
    <text evidence="1">Belongs to the vitamin-B12 dependent methionine synthase family.</text>
</comment>